<dbReference type="PANTHER" id="PTHR35369:SF2">
    <property type="entry name" value="BLR3025 PROTEIN"/>
    <property type="match status" value="1"/>
</dbReference>
<dbReference type="SUPFAM" id="SSF56672">
    <property type="entry name" value="DNA/RNA polymerases"/>
    <property type="match status" value="1"/>
</dbReference>
<gene>
    <name evidence="3" type="ORF">JQS30_04010</name>
</gene>
<accession>A0A895XQU7</accession>
<evidence type="ECO:0000256" key="2">
    <source>
        <dbReference type="SAM" id="MobiDB-lite"/>
    </source>
</evidence>
<dbReference type="InterPro" id="IPR050356">
    <property type="entry name" value="SulA_CellDiv_inhibitor"/>
</dbReference>
<evidence type="ECO:0000256" key="1">
    <source>
        <dbReference type="ARBA" id="ARBA00022763"/>
    </source>
</evidence>
<dbReference type="Proteomes" id="UP000662939">
    <property type="component" value="Chromosome"/>
</dbReference>
<feature type="compositionally biased region" description="Polar residues" evidence="2">
    <location>
        <begin position="344"/>
        <end position="361"/>
    </location>
</feature>
<dbReference type="RefSeq" id="WP_213172103.1">
    <property type="nucleotide sequence ID" value="NZ_CP070496.1"/>
</dbReference>
<feature type="region of interest" description="Disordered" evidence="2">
    <location>
        <begin position="373"/>
        <end position="393"/>
    </location>
</feature>
<dbReference type="EMBL" id="CP070496">
    <property type="protein sequence ID" value="QSB06092.1"/>
    <property type="molecule type" value="Genomic_DNA"/>
</dbReference>
<proteinExistence type="predicted"/>
<evidence type="ECO:0008006" key="5">
    <source>
        <dbReference type="Google" id="ProtNLM"/>
    </source>
</evidence>
<feature type="region of interest" description="Disordered" evidence="2">
    <location>
        <begin position="342"/>
        <end position="361"/>
    </location>
</feature>
<dbReference type="InterPro" id="IPR043502">
    <property type="entry name" value="DNA/RNA_pol_sf"/>
</dbReference>
<reference evidence="3" key="1">
    <citation type="submission" date="2021-02" db="EMBL/GenBank/DDBJ databases">
        <title>Natronoglycomyces albus gen. nov., sp. nov, a haloalkaliphilic actinobacterium from a soda solonchak soil.</title>
        <authorList>
            <person name="Sorokin D.Y."/>
            <person name="Khijniak T.V."/>
            <person name="Zakharycheva A.P."/>
            <person name="Boueva O.V."/>
            <person name="Ariskina E.V."/>
            <person name="Hahnke R.L."/>
            <person name="Bunk B."/>
            <person name="Sproer C."/>
            <person name="Schumann P."/>
            <person name="Evtushenko L.I."/>
            <person name="Kublanov I.V."/>
        </authorList>
    </citation>
    <scope>NUCLEOTIDE SEQUENCE</scope>
    <source>
        <strain evidence="3">DSM 106290</strain>
    </source>
</reference>
<sequence length="483" mass="52752">MNSDRRVLVAWLPDWDAPSPAKRTGSSDAKPRSEASFEPVCEVVETLTPHLEVLRPGLIALPARGFARLEGGEETACELLIDTIHAYCDLDCLTGVADDLYAALLAARRGIIVPPGGDADFLAPLDIAHLRLTQLVDGDTIALLRHLGLGTLGDFARLDPAAVVERFGPTMRQAQRLSAGESLRPIVARKIPPDLSVTADYDPPLESIETALLSARPLTDRLHATLEAHSLICTRVTITAHTTTGLTRRRTWQVEPGSNQLTTRIRWQLEGWLSGHRVGTGPIRRLELRPDGVNGELEAQLSLWEAHSTERSEQEARERAQAAILHVQSLLGDEAVSRAATDLGRSTSPESGVPQTAPSENPATLFQVEATKDDPAQRPGALPKPTPAVPWNEPAQLLDANGADIEASARGLLSAAPVELRWAGQRLQVYGWAGPWPVIERWWSTEDDLPPRRFARLQVVLADGRAGVLVRESQQWRVSGWYD</sequence>
<evidence type="ECO:0000313" key="4">
    <source>
        <dbReference type="Proteomes" id="UP000662939"/>
    </source>
</evidence>
<protein>
    <recommendedName>
        <fullName evidence="5">DNA polymerase Y family protein</fullName>
    </recommendedName>
</protein>
<keyword evidence="1" id="KW-0227">DNA damage</keyword>
<keyword evidence="4" id="KW-1185">Reference proteome</keyword>
<dbReference type="KEGG" id="nav:JQS30_04010"/>
<dbReference type="AlphaFoldDB" id="A0A895XQU7"/>
<dbReference type="GO" id="GO:0006281">
    <property type="term" value="P:DNA repair"/>
    <property type="evidence" value="ECO:0007669"/>
    <property type="project" value="TreeGrafter"/>
</dbReference>
<dbReference type="PANTHER" id="PTHR35369">
    <property type="entry name" value="BLR3025 PROTEIN-RELATED"/>
    <property type="match status" value="1"/>
</dbReference>
<organism evidence="3 4">
    <name type="scientific">Natronoglycomyces albus</name>
    <dbReference type="NCBI Taxonomy" id="2811108"/>
    <lineage>
        <taxon>Bacteria</taxon>
        <taxon>Bacillati</taxon>
        <taxon>Actinomycetota</taxon>
        <taxon>Actinomycetes</taxon>
        <taxon>Glycomycetales</taxon>
        <taxon>Glycomycetaceae</taxon>
        <taxon>Natronoglycomyces</taxon>
    </lineage>
</organism>
<name>A0A895XQU7_9ACTN</name>
<evidence type="ECO:0000313" key="3">
    <source>
        <dbReference type="EMBL" id="QSB06092.1"/>
    </source>
</evidence>